<dbReference type="InterPro" id="IPR001179">
    <property type="entry name" value="PPIase_FKBP_dom"/>
</dbReference>
<comment type="caution">
    <text evidence="11">The sequence shown here is derived from an EMBL/GenBank/DDBJ whole genome shotgun (WGS) entry which is preliminary data.</text>
</comment>
<evidence type="ECO:0000313" key="11">
    <source>
        <dbReference type="EMBL" id="RZF38651.1"/>
    </source>
</evidence>
<organism evidence="11 12">
    <name type="scientific">Laodelphax striatellus</name>
    <name type="common">Small brown planthopper</name>
    <name type="synonym">Delphax striatella</name>
    <dbReference type="NCBI Taxonomy" id="195883"/>
    <lineage>
        <taxon>Eukaryota</taxon>
        <taxon>Metazoa</taxon>
        <taxon>Ecdysozoa</taxon>
        <taxon>Arthropoda</taxon>
        <taxon>Hexapoda</taxon>
        <taxon>Insecta</taxon>
        <taxon>Pterygota</taxon>
        <taxon>Neoptera</taxon>
        <taxon>Paraneoptera</taxon>
        <taxon>Hemiptera</taxon>
        <taxon>Auchenorrhyncha</taxon>
        <taxon>Fulgoroidea</taxon>
        <taxon>Delphacidae</taxon>
        <taxon>Criomorphinae</taxon>
        <taxon>Laodelphax</taxon>
    </lineage>
</organism>
<protein>
    <recommendedName>
        <fullName evidence="2 7">peptidylprolyl isomerase</fullName>
        <ecNumber evidence="2 7">5.2.1.8</ecNumber>
    </recommendedName>
</protein>
<dbReference type="PANTHER" id="PTHR46512">
    <property type="entry name" value="PEPTIDYLPROLYL ISOMERASE"/>
    <property type="match status" value="1"/>
</dbReference>
<evidence type="ECO:0000256" key="8">
    <source>
        <dbReference type="PROSITE-ProRule" id="PRU00339"/>
    </source>
</evidence>
<evidence type="ECO:0000313" key="12">
    <source>
        <dbReference type="Proteomes" id="UP000291343"/>
    </source>
</evidence>
<evidence type="ECO:0000256" key="3">
    <source>
        <dbReference type="ARBA" id="ARBA00022737"/>
    </source>
</evidence>
<feature type="region of interest" description="Disordered" evidence="9">
    <location>
        <begin position="448"/>
        <end position="468"/>
    </location>
</feature>
<feature type="domain" description="PPIase FKBP-type" evidence="10">
    <location>
        <begin position="43"/>
        <end position="131"/>
    </location>
</feature>
<name>A0A482WZN3_LAOST</name>
<evidence type="ECO:0000256" key="4">
    <source>
        <dbReference type="ARBA" id="ARBA00022803"/>
    </source>
</evidence>
<dbReference type="FunCoup" id="A0A482WZN3">
    <property type="interactions" value="739"/>
</dbReference>
<dbReference type="Pfam" id="PF00515">
    <property type="entry name" value="TPR_1"/>
    <property type="match status" value="1"/>
</dbReference>
<comment type="catalytic activity">
    <reaction evidence="1 7">
        <text>[protein]-peptidylproline (omega=180) = [protein]-peptidylproline (omega=0)</text>
        <dbReference type="Rhea" id="RHEA:16237"/>
        <dbReference type="Rhea" id="RHEA-COMP:10747"/>
        <dbReference type="Rhea" id="RHEA-COMP:10748"/>
        <dbReference type="ChEBI" id="CHEBI:83833"/>
        <dbReference type="ChEBI" id="CHEBI:83834"/>
        <dbReference type="EC" id="5.2.1.8"/>
    </reaction>
</comment>
<dbReference type="PROSITE" id="PS50005">
    <property type="entry name" value="TPR"/>
    <property type="match status" value="2"/>
</dbReference>
<dbReference type="PROSITE" id="PS50059">
    <property type="entry name" value="FKBP_PPIASE"/>
    <property type="match status" value="2"/>
</dbReference>
<evidence type="ECO:0000256" key="2">
    <source>
        <dbReference type="ARBA" id="ARBA00013194"/>
    </source>
</evidence>
<dbReference type="InterPro" id="IPR050754">
    <property type="entry name" value="FKBP4/5/8-like"/>
</dbReference>
<dbReference type="InterPro" id="IPR011990">
    <property type="entry name" value="TPR-like_helical_dom_sf"/>
</dbReference>
<dbReference type="EMBL" id="QKKF02022000">
    <property type="protein sequence ID" value="RZF38651.1"/>
    <property type="molecule type" value="Genomic_DNA"/>
</dbReference>
<dbReference type="InterPro" id="IPR019734">
    <property type="entry name" value="TPR_rpt"/>
</dbReference>
<evidence type="ECO:0000256" key="1">
    <source>
        <dbReference type="ARBA" id="ARBA00000971"/>
    </source>
</evidence>
<dbReference type="PROSITE" id="PS50293">
    <property type="entry name" value="TPR_REGION"/>
    <property type="match status" value="1"/>
</dbReference>
<dbReference type="Gene3D" id="3.10.50.40">
    <property type="match status" value="2"/>
</dbReference>
<dbReference type="Proteomes" id="UP000291343">
    <property type="component" value="Unassembled WGS sequence"/>
</dbReference>
<feature type="compositionally biased region" description="Basic and acidic residues" evidence="9">
    <location>
        <begin position="488"/>
        <end position="509"/>
    </location>
</feature>
<feature type="repeat" description="TPR" evidence="8">
    <location>
        <begin position="356"/>
        <end position="389"/>
    </location>
</feature>
<dbReference type="Pfam" id="PF00254">
    <property type="entry name" value="FKBP_C"/>
    <property type="match status" value="2"/>
</dbReference>
<keyword evidence="3" id="KW-0677">Repeat</keyword>
<dbReference type="InParanoid" id="A0A482WZN3"/>
<dbReference type="SMR" id="A0A482WZN3"/>
<feature type="compositionally biased region" description="Acidic residues" evidence="9">
    <location>
        <begin position="455"/>
        <end position="464"/>
    </location>
</feature>
<keyword evidence="6 7" id="KW-0413">Isomerase</keyword>
<evidence type="ECO:0000256" key="9">
    <source>
        <dbReference type="SAM" id="MobiDB-lite"/>
    </source>
</evidence>
<dbReference type="AlphaFoldDB" id="A0A482WZN3"/>
<feature type="region of interest" description="Disordered" evidence="9">
    <location>
        <begin position="1"/>
        <end position="22"/>
    </location>
</feature>
<sequence length="560" mass="63437">MEEDKQEPYKQGPNAFDITPNQDGGILKEIIKEGVGEYTPQSGCNVKVHYVGSLTDGTRFDSSRKRDEPFSFILGKGSVIKAWDIGVATMKKGEICVLTCKSEYAYGKSGSPPTIPPDATLIFEIEMLDWEVEDLSSKKDGGILRTIITPGQGFSSPNQGADVKIHITCECNGKVVDDRTLNFALGEGVISNVPSGVERALEKFKLKEKSKLELSPKYAWGSAGLPELGIPPDSKVTCVVELQSFEKVLEHYEMNKDQRIEYAETLKSKGTKYFKDGRYQIALKMFRKAVEYIDSPEEEEEVKDVDPSTVSNAQKLKKLLEAIHLNSSLCYLKVGEHLKAKDECDKAIKLKLEANEKAYFRRGQAYLGLGEPEKARLDFEETLKIDPNNKAAAAQINVCAQKLKEQKAKEKKIYANMFEKFAQRDKEAKNRRKEWRFGWWDDQQKTVNLEKMSTNDEEEEESEDEYQKNLKLKKKFIEERAKMLEEKRKQIVKEEGEIDSAKEESKTEDEKLEGDNITESNKPQEGCNNDTCNDVKQVDKISPACEKTELPINENPTTVQ</sequence>
<dbReference type="SUPFAM" id="SSF48452">
    <property type="entry name" value="TPR-like"/>
    <property type="match status" value="1"/>
</dbReference>
<feature type="repeat" description="TPR" evidence="8">
    <location>
        <begin position="263"/>
        <end position="296"/>
    </location>
</feature>
<dbReference type="FunFam" id="3.10.50.40:FF:000013">
    <property type="entry name" value="Peptidylprolyl isomerase"/>
    <property type="match status" value="1"/>
</dbReference>
<feature type="domain" description="PPIase FKBP-type" evidence="10">
    <location>
        <begin position="160"/>
        <end position="246"/>
    </location>
</feature>
<feature type="compositionally biased region" description="Polar residues" evidence="9">
    <location>
        <begin position="517"/>
        <end position="534"/>
    </location>
</feature>
<dbReference type="SMART" id="SM00028">
    <property type="entry name" value="TPR"/>
    <property type="match status" value="3"/>
</dbReference>
<feature type="region of interest" description="Disordered" evidence="9">
    <location>
        <begin position="488"/>
        <end position="534"/>
    </location>
</feature>
<keyword evidence="5 7" id="KW-0697">Rotamase</keyword>
<dbReference type="Gene3D" id="1.25.40.10">
    <property type="entry name" value="Tetratricopeptide repeat domain"/>
    <property type="match status" value="1"/>
</dbReference>
<dbReference type="GO" id="GO:0003755">
    <property type="term" value="F:peptidyl-prolyl cis-trans isomerase activity"/>
    <property type="evidence" value="ECO:0007669"/>
    <property type="project" value="UniProtKB-KW"/>
</dbReference>
<accession>A0A482WZN3</accession>
<proteinExistence type="predicted"/>
<evidence type="ECO:0000256" key="5">
    <source>
        <dbReference type="ARBA" id="ARBA00023110"/>
    </source>
</evidence>
<dbReference type="SUPFAM" id="SSF54534">
    <property type="entry name" value="FKBP-like"/>
    <property type="match status" value="2"/>
</dbReference>
<dbReference type="PANTHER" id="PTHR46512:SF9">
    <property type="entry name" value="PEPTIDYLPROLYL ISOMERASE"/>
    <property type="match status" value="1"/>
</dbReference>
<evidence type="ECO:0000259" key="10">
    <source>
        <dbReference type="PROSITE" id="PS50059"/>
    </source>
</evidence>
<dbReference type="FunFam" id="3.10.50.40:FF:000006">
    <property type="entry name" value="Peptidyl-prolyl cis-trans isomerase"/>
    <property type="match status" value="1"/>
</dbReference>
<keyword evidence="12" id="KW-1185">Reference proteome</keyword>
<dbReference type="InterPro" id="IPR046357">
    <property type="entry name" value="PPIase_dom_sf"/>
</dbReference>
<dbReference type="OrthoDB" id="433738at2759"/>
<evidence type="ECO:0000256" key="7">
    <source>
        <dbReference type="PROSITE-ProRule" id="PRU00277"/>
    </source>
</evidence>
<dbReference type="EC" id="5.2.1.8" evidence="2 7"/>
<reference evidence="11 12" key="1">
    <citation type="journal article" date="2017" name="Gigascience">
        <title>Genome sequence of the small brown planthopper, Laodelphax striatellus.</title>
        <authorList>
            <person name="Zhu J."/>
            <person name="Jiang F."/>
            <person name="Wang X."/>
            <person name="Yang P."/>
            <person name="Bao Y."/>
            <person name="Zhao W."/>
            <person name="Wang W."/>
            <person name="Lu H."/>
            <person name="Wang Q."/>
            <person name="Cui N."/>
            <person name="Li J."/>
            <person name="Chen X."/>
            <person name="Luo L."/>
            <person name="Yu J."/>
            <person name="Kang L."/>
            <person name="Cui F."/>
        </authorList>
    </citation>
    <scope>NUCLEOTIDE SEQUENCE [LARGE SCALE GENOMIC DNA]</scope>
    <source>
        <strain evidence="11">Lst14</strain>
    </source>
</reference>
<dbReference type="STRING" id="195883.A0A482WZN3"/>
<gene>
    <name evidence="11" type="ORF">LSTR_LSTR003457</name>
</gene>
<evidence type="ECO:0000256" key="6">
    <source>
        <dbReference type="ARBA" id="ARBA00023235"/>
    </source>
</evidence>
<keyword evidence="4 8" id="KW-0802">TPR repeat</keyword>